<dbReference type="InterPro" id="IPR046662">
    <property type="entry name" value="DUF6771"/>
</dbReference>
<dbReference type="Pfam" id="PF20561">
    <property type="entry name" value="DUF6771"/>
    <property type="match status" value="1"/>
</dbReference>
<keyword evidence="2" id="KW-1185">Reference proteome</keyword>
<accession>A0ABQ3LSC1</accession>
<evidence type="ECO:0000313" key="1">
    <source>
        <dbReference type="EMBL" id="GHH24882.1"/>
    </source>
</evidence>
<sequence length="80" mass="8708">MFVICSNADMARFDHQSEPVVTPDDLAATVLTHPGWVRVGLSAPDERTRSSAAEFIAQSMLDKVSGERAQAHPDQLDLSL</sequence>
<dbReference type="EMBL" id="BNAQ01000008">
    <property type="protein sequence ID" value="GHH24882.1"/>
    <property type="molecule type" value="Genomic_DNA"/>
</dbReference>
<gene>
    <name evidence="1" type="ORF">GCM10008023_37370</name>
</gene>
<name>A0ABQ3LSC1_9SPHN</name>
<dbReference type="Proteomes" id="UP000652430">
    <property type="component" value="Unassembled WGS sequence"/>
</dbReference>
<reference evidence="2" key="1">
    <citation type="journal article" date="2019" name="Int. J. Syst. Evol. Microbiol.">
        <title>The Global Catalogue of Microorganisms (GCM) 10K type strain sequencing project: providing services to taxonomists for standard genome sequencing and annotation.</title>
        <authorList>
            <consortium name="The Broad Institute Genomics Platform"/>
            <consortium name="The Broad Institute Genome Sequencing Center for Infectious Disease"/>
            <person name="Wu L."/>
            <person name="Ma J."/>
        </authorList>
    </citation>
    <scope>NUCLEOTIDE SEQUENCE [LARGE SCALE GENOMIC DNA]</scope>
    <source>
        <strain evidence="2">CGMCC 1.8957</strain>
    </source>
</reference>
<proteinExistence type="predicted"/>
<protein>
    <submittedName>
        <fullName evidence="1">Uncharacterized protein</fullName>
    </submittedName>
</protein>
<evidence type="ECO:0000313" key="2">
    <source>
        <dbReference type="Proteomes" id="UP000652430"/>
    </source>
</evidence>
<organism evidence="1 2">
    <name type="scientific">Sphingomonas glacialis</name>
    <dbReference type="NCBI Taxonomy" id="658225"/>
    <lineage>
        <taxon>Bacteria</taxon>
        <taxon>Pseudomonadati</taxon>
        <taxon>Pseudomonadota</taxon>
        <taxon>Alphaproteobacteria</taxon>
        <taxon>Sphingomonadales</taxon>
        <taxon>Sphingomonadaceae</taxon>
        <taxon>Sphingomonas</taxon>
    </lineage>
</organism>
<comment type="caution">
    <text evidence="1">The sequence shown here is derived from an EMBL/GenBank/DDBJ whole genome shotgun (WGS) entry which is preliminary data.</text>
</comment>